<dbReference type="NCBIfam" id="TIGR00536">
    <property type="entry name" value="hemK_fam"/>
    <property type="match status" value="1"/>
</dbReference>
<evidence type="ECO:0000313" key="8">
    <source>
        <dbReference type="EMBL" id="MBB3966223.1"/>
    </source>
</evidence>
<dbReference type="Proteomes" id="UP000582090">
    <property type="component" value="Unassembled WGS sequence"/>
</dbReference>
<feature type="binding site" evidence="5">
    <location>
        <begin position="133"/>
        <end position="137"/>
    </location>
    <ligand>
        <name>S-adenosyl-L-methionine</name>
        <dbReference type="ChEBI" id="CHEBI:59789"/>
    </ligand>
</feature>
<evidence type="ECO:0000256" key="5">
    <source>
        <dbReference type="HAMAP-Rule" id="MF_02126"/>
    </source>
</evidence>
<dbReference type="InterPro" id="IPR040758">
    <property type="entry name" value="PrmC_N"/>
</dbReference>
<comment type="similarity">
    <text evidence="5">Belongs to the protein N5-glutamine methyltransferase family. PrmC subfamily.</text>
</comment>
<feature type="domain" description="Release factor glutamine methyltransferase N-terminal" evidence="7">
    <location>
        <begin position="14"/>
        <end position="84"/>
    </location>
</feature>
<evidence type="ECO:0000313" key="9">
    <source>
        <dbReference type="Proteomes" id="UP000582090"/>
    </source>
</evidence>
<evidence type="ECO:0000256" key="4">
    <source>
        <dbReference type="ARBA" id="ARBA00048391"/>
    </source>
</evidence>
<dbReference type="InterPro" id="IPR004556">
    <property type="entry name" value="HemK-like"/>
</dbReference>
<accession>A0A7W6CSA8</accession>
<dbReference type="GO" id="GO:0003676">
    <property type="term" value="F:nucleic acid binding"/>
    <property type="evidence" value="ECO:0007669"/>
    <property type="project" value="InterPro"/>
</dbReference>
<dbReference type="Gene3D" id="3.40.50.150">
    <property type="entry name" value="Vaccinia Virus protein VP39"/>
    <property type="match status" value="1"/>
</dbReference>
<evidence type="ECO:0000256" key="2">
    <source>
        <dbReference type="ARBA" id="ARBA00022679"/>
    </source>
</evidence>
<dbReference type="PANTHER" id="PTHR18895">
    <property type="entry name" value="HEMK METHYLTRANSFERASE"/>
    <property type="match status" value="1"/>
</dbReference>
<dbReference type="EC" id="2.1.1.297" evidence="5"/>
<dbReference type="Pfam" id="PF05175">
    <property type="entry name" value="MTS"/>
    <property type="match status" value="1"/>
</dbReference>
<keyword evidence="3 5" id="KW-0949">S-adenosyl-L-methionine</keyword>
<proteinExistence type="inferred from homology"/>
<feature type="binding site" evidence="5">
    <location>
        <position position="156"/>
    </location>
    <ligand>
        <name>S-adenosyl-L-methionine</name>
        <dbReference type="ChEBI" id="CHEBI:59789"/>
    </ligand>
</feature>
<dbReference type="GO" id="GO:0102559">
    <property type="term" value="F:peptide chain release factor N(5)-glutamine methyltransferase activity"/>
    <property type="evidence" value="ECO:0007669"/>
    <property type="project" value="UniProtKB-EC"/>
</dbReference>
<dbReference type="AlphaFoldDB" id="A0A7W6CSA8"/>
<feature type="binding site" evidence="5">
    <location>
        <position position="199"/>
    </location>
    <ligand>
        <name>S-adenosyl-L-methionine</name>
        <dbReference type="ChEBI" id="CHEBI:59789"/>
    </ligand>
</feature>
<keyword evidence="1 5" id="KW-0489">Methyltransferase</keyword>
<protein>
    <recommendedName>
        <fullName evidence="5">Release factor glutamine methyltransferase</fullName>
        <shortName evidence="5">RF MTase</shortName>
        <ecNumber evidence="5">2.1.1.297</ecNumber>
    </recommendedName>
    <alternativeName>
        <fullName evidence="5">N5-glutamine methyltransferase PrmC</fullName>
    </alternativeName>
    <alternativeName>
        <fullName evidence="5">Protein-(glutamine-N5) MTase PrmC</fullName>
    </alternativeName>
    <alternativeName>
        <fullName evidence="5">Protein-glutamine N-methyltransferase PrmC</fullName>
    </alternativeName>
</protein>
<dbReference type="HAMAP" id="MF_02126">
    <property type="entry name" value="RF_methyltr_PrmC"/>
    <property type="match status" value="1"/>
</dbReference>
<comment type="caution">
    <text evidence="8">The sequence shown here is derived from an EMBL/GenBank/DDBJ whole genome shotgun (WGS) entry which is preliminary data.</text>
</comment>
<feature type="domain" description="Methyltransferase small" evidence="6">
    <location>
        <begin position="127"/>
        <end position="208"/>
    </location>
</feature>
<dbReference type="Pfam" id="PF17827">
    <property type="entry name" value="PrmC_N"/>
    <property type="match status" value="1"/>
</dbReference>
<keyword evidence="2 5" id="KW-0808">Transferase</keyword>
<dbReference type="Gene3D" id="1.10.8.10">
    <property type="entry name" value="DNA helicase RuvA subunit, C-terminal domain"/>
    <property type="match status" value="1"/>
</dbReference>
<evidence type="ECO:0000259" key="6">
    <source>
        <dbReference type="Pfam" id="PF05175"/>
    </source>
</evidence>
<evidence type="ECO:0000259" key="7">
    <source>
        <dbReference type="Pfam" id="PF17827"/>
    </source>
</evidence>
<dbReference type="InterPro" id="IPR007848">
    <property type="entry name" value="Small_mtfrase_dom"/>
</dbReference>
<comment type="catalytic activity">
    <reaction evidence="4 5">
        <text>L-glutaminyl-[peptide chain release factor] + S-adenosyl-L-methionine = N(5)-methyl-L-glutaminyl-[peptide chain release factor] + S-adenosyl-L-homocysteine + H(+)</text>
        <dbReference type="Rhea" id="RHEA:42896"/>
        <dbReference type="Rhea" id="RHEA-COMP:10271"/>
        <dbReference type="Rhea" id="RHEA-COMP:10272"/>
        <dbReference type="ChEBI" id="CHEBI:15378"/>
        <dbReference type="ChEBI" id="CHEBI:30011"/>
        <dbReference type="ChEBI" id="CHEBI:57856"/>
        <dbReference type="ChEBI" id="CHEBI:59789"/>
        <dbReference type="ChEBI" id="CHEBI:61891"/>
        <dbReference type="EC" id="2.1.1.297"/>
    </reaction>
</comment>
<gene>
    <name evidence="5" type="primary">prmC</name>
    <name evidence="8" type="ORF">GGQ67_003908</name>
</gene>
<sequence>MSEKGKQVGATVSQLLAEARRRFTEAGVADPAADARVLIAGLLDLTTTGMLTRGNDLVEDAAVSRIEDAIVRRLAHEPVHRILGEREFYGLPLSLSAETLEPRPDTEILVDTMLPYMRDLAGKHGNLHMLDMGTGTGAICLALLKECPEASGTGSDISVDALKTAQSNAERNGLQKRFKAVRSSWFQDIDGMFHVIVSNPPYIASSVVDTLAPEVTKFDPAAALDGGMDGLDAYRAIAKDAARFMHPDGVIGLEIGFDQRTDVTEVFEAEGFRCLESVKDYGHNDRVLVFARHLLATSG</sequence>
<dbReference type="PANTHER" id="PTHR18895:SF74">
    <property type="entry name" value="MTRF1L RELEASE FACTOR GLUTAMINE METHYLTRANSFERASE"/>
    <property type="match status" value="1"/>
</dbReference>
<name>A0A7W6CSA8_9HYPH</name>
<comment type="function">
    <text evidence="5">Methylates the class 1 translation termination release factors RF1/PrfA and RF2/PrfB on the glutamine residue of the universally conserved GGQ motif.</text>
</comment>
<evidence type="ECO:0000256" key="1">
    <source>
        <dbReference type="ARBA" id="ARBA00022603"/>
    </source>
</evidence>
<dbReference type="CDD" id="cd02440">
    <property type="entry name" value="AdoMet_MTases"/>
    <property type="match status" value="1"/>
</dbReference>
<dbReference type="InterPro" id="IPR002052">
    <property type="entry name" value="DNA_methylase_N6_adenine_CS"/>
</dbReference>
<reference evidence="8 9" key="1">
    <citation type="submission" date="2020-08" db="EMBL/GenBank/DDBJ databases">
        <title>Genomic Encyclopedia of Type Strains, Phase IV (KMG-IV): sequencing the most valuable type-strain genomes for metagenomic binning, comparative biology and taxonomic classification.</title>
        <authorList>
            <person name="Goeker M."/>
        </authorList>
    </citation>
    <scope>NUCLEOTIDE SEQUENCE [LARGE SCALE GENOMIC DNA]</scope>
    <source>
        <strain evidence="8 9">DSM 26575</strain>
    </source>
</reference>
<dbReference type="GO" id="GO:0032259">
    <property type="term" value="P:methylation"/>
    <property type="evidence" value="ECO:0007669"/>
    <property type="project" value="UniProtKB-KW"/>
</dbReference>
<dbReference type="PROSITE" id="PS00092">
    <property type="entry name" value="N6_MTASE"/>
    <property type="match status" value="1"/>
</dbReference>
<feature type="binding site" evidence="5">
    <location>
        <position position="185"/>
    </location>
    <ligand>
        <name>S-adenosyl-L-methionine</name>
        <dbReference type="ChEBI" id="CHEBI:59789"/>
    </ligand>
</feature>
<dbReference type="InterPro" id="IPR029063">
    <property type="entry name" value="SAM-dependent_MTases_sf"/>
</dbReference>
<dbReference type="InterPro" id="IPR050320">
    <property type="entry name" value="N5-glutamine_MTase"/>
</dbReference>
<organism evidence="8 9">
    <name type="scientific">Rhizobium metallidurans</name>
    <dbReference type="NCBI Taxonomy" id="1265931"/>
    <lineage>
        <taxon>Bacteria</taxon>
        <taxon>Pseudomonadati</taxon>
        <taxon>Pseudomonadota</taxon>
        <taxon>Alphaproteobacteria</taxon>
        <taxon>Hyphomicrobiales</taxon>
        <taxon>Rhizobiaceae</taxon>
        <taxon>Rhizobium/Agrobacterium group</taxon>
        <taxon>Rhizobium</taxon>
    </lineage>
</organism>
<feature type="binding site" evidence="5">
    <location>
        <begin position="199"/>
        <end position="202"/>
    </location>
    <ligand>
        <name>substrate</name>
    </ligand>
</feature>
<keyword evidence="9" id="KW-1185">Reference proteome</keyword>
<dbReference type="RefSeq" id="WP_183901724.1">
    <property type="nucleotide sequence ID" value="NZ_JACIDW010000015.1"/>
</dbReference>
<dbReference type="InterPro" id="IPR019874">
    <property type="entry name" value="RF_methyltr_PrmC"/>
</dbReference>
<dbReference type="EMBL" id="JACIDW010000015">
    <property type="protein sequence ID" value="MBB3966223.1"/>
    <property type="molecule type" value="Genomic_DNA"/>
</dbReference>
<evidence type="ECO:0000256" key="3">
    <source>
        <dbReference type="ARBA" id="ARBA00022691"/>
    </source>
</evidence>
<dbReference type="SUPFAM" id="SSF53335">
    <property type="entry name" value="S-adenosyl-L-methionine-dependent methyltransferases"/>
    <property type="match status" value="1"/>
</dbReference>
<dbReference type="NCBIfam" id="TIGR03534">
    <property type="entry name" value="RF_mod_PrmC"/>
    <property type="match status" value="1"/>
</dbReference>